<evidence type="ECO:0000259" key="5">
    <source>
        <dbReference type="Pfam" id="PF08241"/>
    </source>
</evidence>
<name>A0ABS1R181_9SPHI</name>
<dbReference type="PANTHER" id="PTHR44307:SF2">
    <property type="entry name" value="PHOSPHOETHANOLAMINE METHYLTRANSFERASE ISOFORM X1"/>
    <property type="match status" value="1"/>
</dbReference>
<dbReference type="InterPro" id="IPR029063">
    <property type="entry name" value="SAM-dependent_MTases_sf"/>
</dbReference>
<dbReference type="RefSeq" id="WP_202102213.1">
    <property type="nucleotide sequence ID" value="NZ_JAERTY010000003.1"/>
</dbReference>
<keyword evidence="2 6" id="KW-0489">Methyltransferase</keyword>
<dbReference type="Gene3D" id="3.40.50.150">
    <property type="entry name" value="Vaccinia Virus protein VP39"/>
    <property type="match status" value="1"/>
</dbReference>
<protein>
    <submittedName>
        <fullName evidence="6">Class I SAM-dependent methyltransferase</fullName>
    </submittedName>
</protein>
<dbReference type="Pfam" id="PF08241">
    <property type="entry name" value="Methyltransf_11"/>
    <property type="match status" value="1"/>
</dbReference>
<evidence type="ECO:0000256" key="4">
    <source>
        <dbReference type="ARBA" id="ARBA00025707"/>
    </source>
</evidence>
<reference evidence="6 7" key="1">
    <citation type="submission" date="2021-01" db="EMBL/GenBank/DDBJ databases">
        <title>C459-1 draft genome sequence.</title>
        <authorList>
            <person name="Zhang X.-F."/>
        </authorList>
    </citation>
    <scope>NUCLEOTIDE SEQUENCE [LARGE SCALE GENOMIC DNA]</scope>
    <source>
        <strain evidence="7">C459-1</strain>
    </source>
</reference>
<evidence type="ECO:0000256" key="2">
    <source>
        <dbReference type="ARBA" id="ARBA00022603"/>
    </source>
</evidence>
<dbReference type="InterPro" id="IPR013216">
    <property type="entry name" value="Methyltransf_11"/>
</dbReference>
<comment type="pathway">
    <text evidence="1">Lipid metabolism.</text>
</comment>
<dbReference type="GO" id="GO:0008168">
    <property type="term" value="F:methyltransferase activity"/>
    <property type="evidence" value="ECO:0007669"/>
    <property type="project" value="UniProtKB-KW"/>
</dbReference>
<evidence type="ECO:0000313" key="7">
    <source>
        <dbReference type="Proteomes" id="UP000625283"/>
    </source>
</evidence>
<evidence type="ECO:0000256" key="3">
    <source>
        <dbReference type="ARBA" id="ARBA00022679"/>
    </source>
</evidence>
<accession>A0ABS1R181</accession>
<keyword evidence="7" id="KW-1185">Reference proteome</keyword>
<dbReference type="Proteomes" id="UP000625283">
    <property type="component" value="Unassembled WGS sequence"/>
</dbReference>
<gene>
    <name evidence="6" type="ORF">JKG61_06775</name>
</gene>
<comment type="pathway">
    <text evidence="4">Phospholipid metabolism.</text>
</comment>
<comment type="caution">
    <text evidence="6">The sequence shown here is derived from an EMBL/GenBank/DDBJ whole genome shotgun (WGS) entry which is preliminary data.</text>
</comment>
<dbReference type="GO" id="GO:0032259">
    <property type="term" value="P:methylation"/>
    <property type="evidence" value="ECO:0007669"/>
    <property type="project" value="UniProtKB-KW"/>
</dbReference>
<keyword evidence="3" id="KW-0808">Transferase</keyword>
<proteinExistence type="predicted"/>
<organism evidence="6 7">
    <name type="scientific">Sphingobacterium faecale</name>
    <dbReference type="NCBI Taxonomy" id="2803775"/>
    <lineage>
        <taxon>Bacteria</taxon>
        <taxon>Pseudomonadati</taxon>
        <taxon>Bacteroidota</taxon>
        <taxon>Sphingobacteriia</taxon>
        <taxon>Sphingobacteriales</taxon>
        <taxon>Sphingobacteriaceae</taxon>
        <taxon>Sphingobacterium</taxon>
    </lineage>
</organism>
<feature type="domain" description="Methyltransferase type 11" evidence="5">
    <location>
        <begin position="56"/>
        <end position="156"/>
    </location>
</feature>
<evidence type="ECO:0000313" key="6">
    <source>
        <dbReference type="EMBL" id="MBL1408452.1"/>
    </source>
</evidence>
<dbReference type="PANTHER" id="PTHR44307">
    <property type="entry name" value="PHOSPHOETHANOLAMINE METHYLTRANSFERASE"/>
    <property type="match status" value="1"/>
</dbReference>
<dbReference type="EMBL" id="JAERTY010000003">
    <property type="protein sequence ID" value="MBL1408452.1"/>
    <property type="molecule type" value="Genomic_DNA"/>
</dbReference>
<dbReference type="SUPFAM" id="SSF53335">
    <property type="entry name" value="S-adenosyl-L-methionine-dependent methyltransferases"/>
    <property type="match status" value="1"/>
</dbReference>
<dbReference type="CDD" id="cd02440">
    <property type="entry name" value="AdoMet_MTases"/>
    <property type="match status" value="1"/>
</dbReference>
<sequence>MNDKENKDAMQELASQLRCPSGHQAEAIADNMSTSNHTMIQEAIYTLTLADKSMILEIGFGNGKHIAQLLDVSPNIKYHGIEVSEAMHDLAVRHNQSAVETGRAHFTKVDGSGSLPFPDNHFTHIFSVNTLYFWPDIELSLREIHRTLQDEGQLVLTFVEKEFGSKLPFTQHGFTLYTDDELAEYLYEIGFEEIQSMTYHDDTISKDGTPVKRTFLTVYAVKRENG</sequence>
<evidence type="ECO:0000256" key="1">
    <source>
        <dbReference type="ARBA" id="ARBA00005189"/>
    </source>
</evidence>